<evidence type="ECO:0000259" key="3">
    <source>
        <dbReference type="Pfam" id="PF01145"/>
    </source>
</evidence>
<evidence type="ECO:0000256" key="2">
    <source>
        <dbReference type="SAM" id="Phobius"/>
    </source>
</evidence>
<keyword evidence="2" id="KW-1133">Transmembrane helix</keyword>
<reference evidence="4 5" key="1">
    <citation type="submission" date="2022-06" db="EMBL/GenBank/DDBJ databases">
        <title>Roseomonas CN29.</title>
        <authorList>
            <person name="Cheng Y."/>
            <person name="He X."/>
        </authorList>
    </citation>
    <scope>NUCLEOTIDE SEQUENCE [LARGE SCALE GENOMIC DNA]</scope>
    <source>
        <strain evidence="4 5">CN29</strain>
    </source>
</reference>
<dbReference type="InterPro" id="IPR036013">
    <property type="entry name" value="Band_7/SPFH_dom_sf"/>
</dbReference>
<accession>A0ABT1X912</accession>
<comment type="caution">
    <text evidence="4">The sequence shown here is derived from an EMBL/GenBank/DDBJ whole genome shotgun (WGS) entry which is preliminary data.</text>
</comment>
<name>A0ABT1X912_9PROT</name>
<dbReference type="RefSeq" id="WP_257717910.1">
    <property type="nucleotide sequence ID" value="NZ_JANJOU010000019.1"/>
</dbReference>
<evidence type="ECO:0000313" key="4">
    <source>
        <dbReference type="EMBL" id="MCR0984256.1"/>
    </source>
</evidence>
<evidence type="ECO:0000313" key="5">
    <source>
        <dbReference type="Proteomes" id="UP001524642"/>
    </source>
</evidence>
<keyword evidence="5" id="KW-1185">Reference proteome</keyword>
<sequence length="256" mass="27734">MPRDDSLSSSTADRARAEAARPRAALVGFGVLLLLFLAWMIYRQVTVAPGPAQMILIGRGGEVTRVLGPGQWSLLNPFSQSVTSYDMALLSSDRSAPDRGMGALSAEGHALTFFGTAFWKEGTEDDLRWRYAHIRAGADAMPALMAASAQTVAGRHTMDEIIHNASAIGRELTDDLKARARALLRVDVADFALTRIEPGETWRAVVSERELGRARAASIAASPAMANGADNALEMERIRRWDGRGIIPERPGRPEP</sequence>
<protein>
    <submittedName>
        <fullName evidence="4">SPFH domain-containing protein</fullName>
    </submittedName>
</protein>
<comment type="subcellular location">
    <subcellularLocation>
        <location evidence="1">Membrane</location>
        <topology evidence="1">Single-pass membrane protein</topology>
    </subcellularLocation>
</comment>
<dbReference type="Pfam" id="PF01145">
    <property type="entry name" value="Band_7"/>
    <property type="match status" value="1"/>
</dbReference>
<dbReference type="Proteomes" id="UP001524642">
    <property type="component" value="Unassembled WGS sequence"/>
</dbReference>
<feature type="transmembrane region" description="Helical" evidence="2">
    <location>
        <begin position="24"/>
        <end position="42"/>
    </location>
</feature>
<dbReference type="Gene3D" id="3.30.479.30">
    <property type="entry name" value="Band 7 domain"/>
    <property type="match status" value="1"/>
</dbReference>
<feature type="domain" description="Band 7" evidence="3">
    <location>
        <begin position="51"/>
        <end position="216"/>
    </location>
</feature>
<dbReference type="InterPro" id="IPR001107">
    <property type="entry name" value="Band_7"/>
</dbReference>
<evidence type="ECO:0000256" key="1">
    <source>
        <dbReference type="ARBA" id="ARBA00004167"/>
    </source>
</evidence>
<keyword evidence="2" id="KW-0812">Transmembrane</keyword>
<dbReference type="EMBL" id="JANJOU010000019">
    <property type="protein sequence ID" value="MCR0984256.1"/>
    <property type="molecule type" value="Genomic_DNA"/>
</dbReference>
<keyword evidence="2" id="KW-0472">Membrane</keyword>
<organism evidence="4 5">
    <name type="scientific">Roseomonas populi</name>
    <dbReference type="NCBI Taxonomy" id="3121582"/>
    <lineage>
        <taxon>Bacteria</taxon>
        <taxon>Pseudomonadati</taxon>
        <taxon>Pseudomonadota</taxon>
        <taxon>Alphaproteobacteria</taxon>
        <taxon>Acetobacterales</taxon>
        <taxon>Roseomonadaceae</taxon>
        <taxon>Roseomonas</taxon>
    </lineage>
</organism>
<proteinExistence type="predicted"/>
<gene>
    <name evidence="4" type="ORF">NRP21_19545</name>
</gene>